<dbReference type="InterPro" id="IPR003280">
    <property type="entry name" value="2pore_dom_K_chnl"/>
</dbReference>
<evidence type="ECO:0000256" key="6">
    <source>
        <dbReference type="ARBA" id="ARBA00023065"/>
    </source>
</evidence>
<keyword evidence="4" id="KW-0630">Potassium</keyword>
<feature type="region of interest" description="Disordered" evidence="9">
    <location>
        <begin position="482"/>
        <end position="516"/>
    </location>
</feature>
<dbReference type="GO" id="GO:0016020">
    <property type="term" value="C:membrane"/>
    <property type="evidence" value="ECO:0007669"/>
    <property type="project" value="UniProtKB-SubCell"/>
</dbReference>
<keyword evidence="7 10" id="KW-0472">Membrane</keyword>
<accession>A0A8P0PM82</accession>
<evidence type="ECO:0000313" key="13">
    <source>
        <dbReference type="Proteomes" id="UP000002254"/>
    </source>
</evidence>
<feature type="compositionally biased region" description="Basic residues" evidence="9">
    <location>
        <begin position="48"/>
        <end position="62"/>
    </location>
</feature>
<evidence type="ECO:0000256" key="10">
    <source>
        <dbReference type="SAM" id="Phobius"/>
    </source>
</evidence>
<dbReference type="AlphaFoldDB" id="A0A8P0PM82"/>
<keyword evidence="6" id="KW-0406">Ion transport</keyword>
<feature type="compositionally biased region" description="Gly residues" evidence="9">
    <location>
        <begin position="132"/>
        <end position="179"/>
    </location>
</feature>
<dbReference type="InterPro" id="IPR005408">
    <property type="entry name" value="2pore_dom_K_chnl_TWIK"/>
</dbReference>
<keyword evidence="8" id="KW-0407">Ion channel</keyword>
<dbReference type="GO" id="GO:0005267">
    <property type="term" value="F:potassium channel activity"/>
    <property type="evidence" value="ECO:0007669"/>
    <property type="project" value="InterPro"/>
</dbReference>
<dbReference type="InterPro" id="IPR013099">
    <property type="entry name" value="K_chnl_dom"/>
</dbReference>
<dbReference type="PANTHER" id="PTHR11003">
    <property type="entry name" value="POTASSIUM CHANNEL, SUBFAMILY K"/>
    <property type="match status" value="1"/>
</dbReference>
<evidence type="ECO:0000313" key="12">
    <source>
        <dbReference type="Ensembl" id="ENSCAFP00000071586.1"/>
    </source>
</evidence>
<evidence type="ECO:0000256" key="5">
    <source>
        <dbReference type="ARBA" id="ARBA00022989"/>
    </source>
</evidence>
<evidence type="ECO:0000256" key="8">
    <source>
        <dbReference type="ARBA" id="ARBA00023303"/>
    </source>
</evidence>
<keyword evidence="3 10" id="KW-0812">Transmembrane</keyword>
<dbReference type="FunCoup" id="A0A8P0PM82">
    <property type="interactions" value="12"/>
</dbReference>
<name>A0A8P0PM82_CANLF</name>
<reference evidence="12 13" key="1">
    <citation type="journal article" date="2005" name="Nature">
        <title>Genome sequence, comparative analysis and haplotype structure of the domestic dog.</title>
        <authorList>
            <consortium name="Broad Sequencing Platform"/>
            <person name="Lindblad-Toh K."/>
            <person name="Wade C.M."/>
            <person name="Mikkelsen T.S."/>
            <person name="Karlsson E.K."/>
            <person name="Jaffe D.B."/>
            <person name="Kamal M."/>
            <person name="Clamp M."/>
            <person name="Chang J.L."/>
            <person name="Kulbokas E.J. III"/>
            <person name="Zody M.C."/>
            <person name="Mauceli E."/>
            <person name="Xie X."/>
            <person name="Breen M."/>
            <person name="Wayne R.K."/>
            <person name="Ostrander E.A."/>
            <person name="Ponting C.P."/>
            <person name="Galibert F."/>
            <person name="Smith D.R."/>
            <person name="DeJong P.J."/>
            <person name="Kirkness E."/>
            <person name="Alvarez P."/>
            <person name="Biagi T."/>
            <person name="Brockman W."/>
            <person name="Butler J."/>
            <person name="Chin C.W."/>
            <person name="Cook A."/>
            <person name="Cuff J."/>
            <person name="Daly M.J."/>
            <person name="DeCaprio D."/>
            <person name="Gnerre S."/>
            <person name="Grabherr M."/>
            <person name="Kellis M."/>
            <person name="Kleber M."/>
            <person name="Bardeleben C."/>
            <person name="Goodstadt L."/>
            <person name="Heger A."/>
            <person name="Hitte C."/>
            <person name="Kim L."/>
            <person name="Koepfli K.P."/>
            <person name="Parker H.G."/>
            <person name="Pollinger J.P."/>
            <person name="Searle S.M."/>
            <person name="Sutter N.B."/>
            <person name="Thomas R."/>
            <person name="Webber C."/>
            <person name="Baldwin J."/>
            <person name="Abebe A."/>
            <person name="Abouelleil A."/>
            <person name="Aftuck L."/>
            <person name="Ait-Zahra M."/>
            <person name="Aldredge T."/>
            <person name="Allen N."/>
            <person name="An P."/>
            <person name="Anderson S."/>
            <person name="Antoine C."/>
            <person name="Arachchi H."/>
            <person name="Aslam A."/>
            <person name="Ayotte L."/>
            <person name="Bachantsang P."/>
            <person name="Barry A."/>
            <person name="Bayul T."/>
            <person name="Benamara M."/>
            <person name="Berlin A."/>
            <person name="Bessette D."/>
            <person name="Blitshteyn B."/>
            <person name="Bloom T."/>
            <person name="Blye J."/>
            <person name="Boguslavskiy L."/>
            <person name="Bonnet C."/>
            <person name="Boukhgalter B."/>
            <person name="Brown A."/>
            <person name="Cahill P."/>
            <person name="Calixte N."/>
            <person name="Camarata J."/>
            <person name="Cheshatsang Y."/>
            <person name="Chu J."/>
            <person name="Citroen M."/>
            <person name="Collymore A."/>
            <person name="Cooke P."/>
            <person name="Dawoe T."/>
            <person name="Daza R."/>
            <person name="Decktor K."/>
            <person name="DeGray S."/>
            <person name="Dhargay N."/>
            <person name="Dooley K."/>
            <person name="Dooley K."/>
            <person name="Dorje P."/>
            <person name="Dorjee K."/>
            <person name="Dorris L."/>
            <person name="Duffey N."/>
            <person name="Dupes A."/>
            <person name="Egbiremolen O."/>
            <person name="Elong R."/>
            <person name="Falk J."/>
            <person name="Farina A."/>
            <person name="Faro S."/>
            <person name="Ferguson D."/>
            <person name="Ferreira P."/>
            <person name="Fisher S."/>
            <person name="FitzGerald M."/>
            <person name="Foley K."/>
            <person name="Foley C."/>
            <person name="Franke A."/>
            <person name="Friedrich D."/>
            <person name="Gage D."/>
            <person name="Garber M."/>
            <person name="Gearin G."/>
            <person name="Giannoukos G."/>
            <person name="Goode T."/>
            <person name="Goyette A."/>
            <person name="Graham J."/>
            <person name="Grandbois E."/>
            <person name="Gyaltsen K."/>
            <person name="Hafez N."/>
            <person name="Hagopian D."/>
            <person name="Hagos B."/>
            <person name="Hall J."/>
            <person name="Healy C."/>
            <person name="Hegarty R."/>
            <person name="Honan T."/>
            <person name="Horn A."/>
            <person name="Houde N."/>
            <person name="Hughes L."/>
            <person name="Hunnicutt L."/>
            <person name="Husby M."/>
            <person name="Jester B."/>
            <person name="Jones C."/>
            <person name="Kamat A."/>
            <person name="Kanga B."/>
            <person name="Kells C."/>
            <person name="Khazanovich D."/>
            <person name="Kieu A.C."/>
            <person name="Kisner P."/>
            <person name="Kumar M."/>
            <person name="Lance K."/>
            <person name="Landers T."/>
            <person name="Lara M."/>
            <person name="Lee W."/>
            <person name="Leger J.P."/>
            <person name="Lennon N."/>
            <person name="Leuper L."/>
            <person name="LeVine S."/>
            <person name="Liu J."/>
            <person name="Liu X."/>
            <person name="Lokyitsang Y."/>
            <person name="Lokyitsang T."/>
            <person name="Lui A."/>
            <person name="Macdonald J."/>
            <person name="Major J."/>
            <person name="Marabella R."/>
            <person name="Maru K."/>
            <person name="Matthews C."/>
            <person name="McDonough S."/>
            <person name="Mehta T."/>
            <person name="Meldrim J."/>
            <person name="Melnikov A."/>
            <person name="Meneus L."/>
            <person name="Mihalev A."/>
            <person name="Mihova T."/>
            <person name="Miller K."/>
            <person name="Mittelman R."/>
            <person name="Mlenga V."/>
            <person name="Mulrain L."/>
            <person name="Munson G."/>
            <person name="Navidi A."/>
            <person name="Naylor J."/>
            <person name="Nguyen T."/>
            <person name="Nguyen N."/>
            <person name="Nguyen C."/>
            <person name="Nguyen T."/>
            <person name="Nicol R."/>
            <person name="Norbu N."/>
            <person name="Norbu C."/>
            <person name="Novod N."/>
            <person name="Nyima T."/>
            <person name="Olandt P."/>
            <person name="O'Neill B."/>
            <person name="O'Neill K."/>
            <person name="Osman S."/>
            <person name="Oyono L."/>
            <person name="Patti C."/>
            <person name="Perrin D."/>
            <person name="Phunkhang P."/>
            <person name="Pierre F."/>
            <person name="Priest M."/>
            <person name="Rachupka A."/>
            <person name="Raghuraman S."/>
            <person name="Rameau R."/>
            <person name="Ray V."/>
            <person name="Raymond C."/>
            <person name="Rege F."/>
            <person name="Rise C."/>
            <person name="Rogers J."/>
            <person name="Rogov P."/>
            <person name="Sahalie J."/>
            <person name="Settipalli S."/>
            <person name="Sharpe T."/>
            <person name="Shea T."/>
            <person name="Sheehan M."/>
            <person name="Sherpa N."/>
            <person name="Shi J."/>
            <person name="Shih D."/>
            <person name="Sloan J."/>
            <person name="Smith C."/>
            <person name="Sparrow T."/>
            <person name="Stalker J."/>
            <person name="Stange-Thomann N."/>
            <person name="Stavropoulos S."/>
            <person name="Stone C."/>
            <person name="Stone S."/>
            <person name="Sykes S."/>
            <person name="Tchuinga P."/>
            <person name="Tenzing P."/>
            <person name="Tesfaye S."/>
            <person name="Thoulutsang D."/>
            <person name="Thoulutsang Y."/>
            <person name="Topham K."/>
            <person name="Topping I."/>
            <person name="Tsamla T."/>
            <person name="Vassiliev H."/>
            <person name="Venkataraman V."/>
            <person name="Vo A."/>
            <person name="Wangchuk T."/>
            <person name="Wangdi T."/>
            <person name="Weiand M."/>
            <person name="Wilkinson J."/>
            <person name="Wilson A."/>
            <person name="Yadav S."/>
            <person name="Yang S."/>
            <person name="Yang X."/>
            <person name="Young G."/>
            <person name="Yu Q."/>
            <person name="Zainoun J."/>
            <person name="Zembek L."/>
            <person name="Zimmer A."/>
            <person name="Lander E.S."/>
        </authorList>
    </citation>
    <scope>NUCLEOTIDE SEQUENCE [LARGE SCALE GENOMIC DNA]</scope>
    <source>
        <strain evidence="12">Boxer</strain>
    </source>
</reference>
<organism evidence="12 13">
    <name type="scientific">Canis lupus familiaris</name>
    <name type="common">Dog</name>
    <name type="synonym">Canis familiaris</name>
    <dbReference type="NCBI Taxonomy" id="9615"/>
    <lineage>
        <taxon>Eukaryota</taxon>
        <taxon>Metazoa</taxon>
        <taxon>Chordata</taxon>
        <taxon>Craniata</taxon>
        <taxon>Vertebrata</taxon>
        <taxon>Euteleostomi</taxon>
        <taxon>Mammalia</taxon>
        <taxon>Eutheria</taxon>
        <taxon>Laurasiatheria</taxon>
        <taxon>Carnivora</taxon>
        <taxon>Caniformia</taxon>
        <taxon>Canidae</taxon>
        <taxon>Canis</taxon>
    </lineage>
</organism>
<keyword evidence="2" id="KW-0813">Transport</keyword>
<evidence type="ECO:0000259" key="11">
    <source>
        <dbReference type="Pfam" id="PF07885"/>
    </source>
</evidence>
<protein>
    <submittedName>
        <fullName evidence="12">Potassium two pore domain channel subfamily K member 1</fullName>
    </submittedName>
</protein>
<evidence type="ECO:0000256" key="7">
    <source>
        <dbReference type="ARBA" id="ARBA00023136"/>
    </source>
</evidence>
<reference evidence="12" key="2">
    <citation type="submission" date="2025-08" db="UniProtKB">
        <authorList>
            <consortium name="Ensembl"/>
        </authorList>
    </citation>
    <scope>IDENTIFICATION</scope>
</reference>
<feature type="transmembrane region" description="Helical" evidence="10">
    <location>
        <begin position="395"/>
        <end position="412"/>
    </location>
</feature>
<feature type="transmembrane region" description="Helical" evidence="10">
    <location>
        <begin position="358"/>
        <end position="383"/>
    </location>
</feature>
<evidence type="ECO:0000256" key="9">
    <source>
        <dbReference type="SAM" id="MobiDB-lite"/>
    </source>
</evidence>
<sequence length="516" mass="53997">VGPRWAAGVAGTGRRLGQAAHRPPGRAVTPRPRPAGPGCSSREGSACLRRRAGVRAPARRAHPAGPAPSPGARAKFATRSRPTPGLPEPPTTSAPHHRGRFYCGETGKEGRKTSSGRANRRQTAPPGSVEGARGGGGGAGAGPRAGGAGPGRGRGPAGRGGAGPWAGPGRGRGPAGRGRGGAEGRRGGGPRSGRSAAWAWAVAAAAAAAAAGEDAAVPGRQLVRAPGGAAPLGLVLRLPGARLPALPGVRRRSLLVGGAALRGPAAPGAAQAEAALPGGARVPVGAAARAVLGPRAGGQQLRRVGAQQRLGQLELGLHLRALLRQHRAVHHRLWPHRALVRWRPVLYFHVRWGFSKQMVAIVHAVLLGFVTVSCFFFIPAAVFSILEDDWNFLESFYFCFISLSTIGLGDYVPGEGYNQKFRELYKIGITCYLLLGLIAMLVVLETFCELHELKKFRKMFYVKKDKDEDRVHIIEHDQLSFSSIADQAGGPKEDRKQNEPFVSLQSSAHPDGSAGN</sequence>
<feature type="transmembrane region" description="Helical" evidence="10">
    <location>
        <begin position="424"/>
        <end position="444"/>
    </location>
</feature>
<gene>
    <name evidence="12" type="primary">KCNK1</name>
</gene>
<dbReference type="PRINTS" id="PR01096">
    <property type="entry name" value="TWIK1CHANNEL"/>
</dbReference>
<dbReference type="Pfam" id="PF07885">
    <property type="entry name" value="Ion_trans_2"/>
    <property type="match status" value="1"/>
</dbReference>
<comment type="subcellular location">
    <subcellularLocation>
        <location evidence="1">Membrane</location>
        <topology evidence="1">Multi-pass membrane protein</topology>
    </subcellularLocation>
</comment>
<proteinExistence type="predicted"/>
<evidence type="ECO:0000256" key="3">
    <source>
        <dbReference type="ARBA" id="ARBA00022692"/>
    </source>
</evidence>
<dbReference type="PANTHER" id="PTHR11003:SF59">
    <property type="entry name" value="POTASSIUM CHANNEL SUBFAMILY K MEMBER 1"/>
    <property type="match status" value="1"/>
</dbReference>
<dbReference type="Ensembl" id="ENSCAFT00000108855.1">
    <property type="protein sequence ID" value="ENSCAFP00000071586.1"/>
    <property type="gene ID" value="ENSCAFG00000057944.1"/>
</dbReference>
<feature type="domain" description="Potassium channel" evidence="11">
    <location>
        <begin position="372"/>
        <end position="448"/>
    </location>
</feature>
<evidence type="ECO:0000256" key="4">
    <source>
        <dbReference type="ARBA" id="ARBA00022958"/>
    </source>
</evidence>
<dbReference type="InterPro" id="IPR001779">
    <property type="entry name" value="2pore_dom_K_chnl_TWIK1"/>
</dbReference>
<dbReference type="Proteomes" id="UP000002254">
    <property type="component" value="Chromosome 4"/>
</dbReference>
<keyword evidence="5 10" id="KW-1133">Transmembrane helix</keyword>
<evidence type="ECO:0000256" key="1">
    <source>
        <dbReference type="ARBA" id="ARBA00004141"/>
    </source>
</evidence>
<feature type="region of interest" description="Disordered" evidence="9">
    <location>
        <begin position="1"/>
        <end position="193"/>
    </location>
</feature>
<dbReference type="SUPFAM" id="SSF81324">
    <property type="entry name" value="Voltage-gated potassium channels"/>
    <property type="match status" value="1"/>
</dbReference>
<dbReference type="Gene3D" id="1.10.287.70">
    <property type="match status" value="1"/>
</dbReference>
<evidence type="ECO:0000256" key="2">
    <source>
        <dbReference type="ARBA" id="ARBA00022448"/>
    </source>
</evidence>
<dbReference type="PRINTS" id="PR01586">
    <property type="entry name" value="TWIKCHANNEL"/>
</dbReference>